<evidence type="ECO:0000313" key="1">
    <source>
        <dbReference type="EMBL" id="SDK54198.1"/>
    </source>
</evidence>
<dbReference type="STRING" id="380244.SAMN05216298_0473"/>
<dbReference type="EMBL" id="FNGF01000001">
    <property type="protein sequence ID" value="SDK54198.1"/>
    <property type="molecule type" value="Genomic_DNA"/>
</dbReference>
<dbReference type="AlphaFoldDB" id="A0A1G9CRF1"/>
<dbReference type="Gene3D" id="3.50.50.60">
    <property type="entry name" value="FAD/NAD(P)-binding domain"/>
    <property type="match status" value="1"/>
</dbReference>
<dbReference type="InterPro" id="IPR036188">
    <property type="entry name" value="FAD/NAD-bd_sf"/>
</dbReference>
<protein>
    <submittedName>
        <fullName evidence="1">Uncharacterized protein</fullName>
    </submittedName>
</protein>
<dbReference type="SUPFAM" id="SSF51971">
    <property type="entry name" value="Nucleotide-binding domain"/>
    <property type="match status" value="1"/>
</dbReference>
<dbReference type="Proteomes" id="UP000198662">
    <property type="component" value="Unassembled WGS sequence"/>
</dbReference>
<name>A0A1G9CRF1_9ACTN</name>
<sequence>MVSSNSRRAVVVGAGIGGLTAAVALRRTG</sequence>
<accession>A0A1G9CRF1</accession>
<gene>
    <name evidence="1" type="ORF">SAMN05216298_0473</name>
</gene>
<keyword evidence="2" id="KW-1185">Reference proteome</keyword>
<reference evidence="2" key="1">
    <citation type="submission" date="2016-10" db="EMBL/GenBank/DDBJ databases">
        <authorList>
            <person name="Varghese N."/>
            <person name="Submissions S."/>
        </authorList>
    </citation>
    <scope>NUCLEOTIDE SEQUENCE [LARGE SCALE GENOMIC DNA]</scope>
    <source>
        <strain evidence="2">CGMCC 4.3147</strain>
    </source>
</reference>
<evidence type="ECO:0000313" key="2">
    <source>
        <dbReference type="Proteomes" id="UP000198662"/>
    </source>
</evidence>
<organism evidence="1 2">
    <name type="scientific">Glycomyces sambucus</name>
    <dbReference type="NCBI Taxonomy" id="380244"/>
    <lineage>
        <taxon>Bacteria</taxon>
        <taxon>Bacillati</taxon>
        <taxon>Actinomycetota</taxon>
        <taxon>Actinomycetes</taxon>
        <taxon>Glycomycetales</taxon>
        <taxon>Glycomycetaceae</taxon>
        <taxon>Glycomyces</taxon>
    </lineage>
</organism>
<proteinExistence type="predicted"/>